<evidence type="ECO:0000313" key="16">
    <source>
        <dbReference type="EMBL" id="TWT69895.1"/>
    </source>
</evidence>
<dbReference type="Pfam" id="PF02836">
    <property type="entry name" value="Glyco_hydro_2_C"/>
    <property type="match status" value="1"/>
</dbReference>
<evidence type="ECO:0000259" key="15">
    <source>
        <dbReference type="Pfam" id="PF22666"/>
    </source>
</evidence>
<dbReference type="InterPro" id="IPR008979">
    <property type="entry name" value="Galactose-bd-like_sf"/>
</dbReference>
<comment type="similarity">
    <text evidence="7">Belongs to the glycosyl hydrolase 2 family. Beta-mannosidase B subfamily.</text>
</comment>
<evidence type="ECO:0000256" key="6">
    <source>
        <dbReference type="ARBA" id="ARBA00023295"/>
    </source>
</evidence>
<feature type="region of interest" description="Disordered" evidence="10">
    <location>
        <begin position="835"/>
        <end position="856"/>
    </location>
</feature>
<dbReference type="EC" id="3.2.1.25" evidence="3"/>
<name>A0A5C5Y6K2_9PLAN</name>
<keyword evidence="4 11" id="KW-0732">Signal</keyword>
<dbReference type="PANTHER" id="PTHR43730">
    <property type="entry name" value="BETA-MANNOSIDASE"/>
    <property type="match status" value="1"/>
</dbReference>
<evidence type="ECO:0000256" key="8">
    <source>
        <dbReference type="ARBA" id="ARBA00041069"/>
    </source>
</evidence>
<dbReference type="OrthoDB" id="9762066at2"/>
<protein>
    <recommendedName>
        <fullName evidence="8">Beta-mannosidase B</fullName>
        <ecNumber evidence="3">3.2.1.25</ecNumber>
    </recommendedName>
    <alternativeName>
        <fullName evidence="9">Mannanase B</fullName>
    </alternativeName>
</protein>
<evidence type="ECO:0000256" key="4">
    <source>
        <dbReference type="ARBA" id="ARBA00022729"/>
    </source>
</evidence>
<dbReference type="Gene3D" id="3.20.20.80">
    <property type="entry name" value="Glycosidases"/>
    <property type="match status" value="1"/>
</dbReference>
<evidence type="ECO:0000259" key="12">
    <source>
        <dbReference type="Pfam" id="PF00703"/>
    </source>
</evidence>
<dbReference type="GO" id="GO:0005975">
    <property type="term" value="P:carbohydrate metabolic process"/>
    <property type="evidence" value="ECO:0007669"/>
    <property type="project" value="InterPro"/>
</dbReference>
<gene>
    <name evidence="16" type="primary">csxA</name>
    <name evidence="16" type="ORF">Pan14r_21920</name>
</gene>
<feature type="chain" id="PRO_5022720964" description="Beta-mannosidase B" evidence="11">
    <location>
        <begin position="37"/>
        <end position="856"/>
    </location>
</feature>
<comment type="caution">
    <text evidence="16">The sequence shown here is derived from an EMBL/GenBank/DDBJ whole genome shotgun (WGS) entry which is preliminary data.</text>
</comment>
<dbReference type="SUPFAM" id="SSF51445">
    <property type="entry name" value="(Trans)glycosidases"/>
    <property type="match status" value="1"/>
</dbReference>
<keyword evidence="6 16" id="KW-0326">Glycosidase</keyword>
<feature type="domain" description="Glycoside hydrolase family 2 immunoglobulin-like beta-sandwich" evidence="12">
    <location>
        <begin position="239"/>
        <end position="351"/>
    </location>
</feature>
<dbReference type="Proteomes" id="UP000317238">
    <property type="component" value="Unassembled WGS sequence"/>
</dbReference>
<evidence type="ECO:0000256" key="10">
    <source>
        <dbReference type="SAM" id="MobiDB-lite"/>
    </source>
</evidence>
<dbReference type="Gene3D" id="2.60.40.10">
    <property type="entry name" value="Immunoglobulins"/>
    <property type="match status" value="2"/>
</dbReference>
<dbReference type="Pfam" id="PF17786">
    <property type="entry name" value="Mannosidase_ig"/>
    <property type="match status" value="1"/>
</dbReference>
<dbReference type="EMBL" id="SJPL01000001">
    <property type="protein sequence ID" value="TWT69895.1"/>
    <property type="molecule type" value="Genomic_DNA"/>
</dbReference>
<dbReference type="SUPFAM" id="SSF49785">
    <property type="entry name" value="Galactose-binding domain-like"/>
    <property type="match status" value="1"/>
</dbReference>
<evidence type="ECO:0000256" key="3">
    <source>
        <dbReference type="ARBA" id="ARBA00012754"/>
    </source>
</evidence>
<evidence type="ECO:0000256" key="11">
    <source>
        <dbReference type="SAM" id="SignalP"/>
    </source>
</evidence>
<evidence type="ECO:0000259" key="14">
    <source>
        <dbReference type="Pfam" id="PF17786"/>
    </source>
</evidence>
<sequence precursor="true">MRIQRGLVVARKRFRLSVLTVATLCCLCVPCLTAIAQPGAGDLVRSGNLVQDLSGYRWKLKRMRPGQGVVQGLHELPPADIETHVWISGRVPGDVYTDLWKAGVLEDPYWGRNSTKAQWVMLDEWWYSLQFDVGETLEDKVVRLEFDGVDYACDVWLNGNKLGRHEGMFSPFAFDVTDFVNSGPRWDKGRNILMVKLDPPPQVNHKVAGLKTPWFGDYWRDLVPFGIWRPVRLVASGKVRIDDVYVKPAVRDDGSARVEFEVTVENHADQAMEIKMPIAIEGKNFSSEPLATEVQTRVKPGKQVVTAKIDITDPQLWWPWDLGKPNLYNATIEVRCDDVVHHQQTETLGIRQIKMEWNPGFGPDEVSFPRTVMLNGKRHFIRSACWGGPPDIFVGRTSPDEYKTLIDLAKAANMNNIRIFGWHPPEIPEFYQYCDEAGLTVWQDVIPLGTANISQEPSFVERIYQEAVTVIKERRNHPSLILIEGGEEAFLRAADPVFTKGFLEELGRRLQQHVDLPYVPDSPLTCAIAQSVGYKPKEAVHALAYFYSMGRWLMEDWYRSLDFPIVPELAITSVPSVESLKRFIPPDELWPPGPSWGHHWADLDRLRMQNFDCFGDERTGSLEEFVNATQDAQGTIFQLAVEHFRRAKPRCSGVSLCHFITYWPDMKWGIVDAYQQPKRSYEYVKRAYQPLLVSLDFERRRWKPGESLDAKVWLINDTYQSHQDCTVRLVIKNSDGAHLAVKDFDVALVEEDSSLAIGELKWKVDATVEDSFNVSLSLLDADGAVLSSNQYQLLIGDQELARQRMAAMGKTRSQANLKYTYGNYYRFFPSMIGEGDPSSDSADDVPRAGGFSTNQP</sequence>
<dbReference type="Pfam" id="PF00703">
    <property type="entry name" value="Glyco_hydro_2"/>
    <property type="match status" value="1"/>
</dbReference>
<dbReference type="Gene3D" id="2.60.120.260">
    <property type="entry name" value="Galactose-binding domain-like"/>
    <property type="match status" value="1"/>
</dbReference>
<feature type="domain" description="Glycoside hydrolase family 2 catalytic" evidence="13">
    <location>
        <begin position="406"/>
        <end position="489"/>
    </location>
</feature>
<dbReference type="InterPro" id="IPR041447">
    <property type="entry name" value="Mannosidase_ig"/>
</dbReference>
<dbReference type="Pfam" id="PF22666">
    <property type="entry name" value="Glyco_hydro_2_N2"/>
    <property type="match status" value="1"/>
</dbReference>
<dbReference type="AlphaFoldDB" id="A0A5C5Y6K2"/>
<reference evidence="16 17" key="1">
    <citation type="submission" date="2019-02" db="EMBL/GenBank/DDBJ databases">
        <title>Deep-cultivation of Planctomycetes and their phenomic and genomic characterization uncovers novel biology.</title>
        <authorList>
            <person name="Wiegand S."/>
            <person name="Jogler M."/>
            <person name="Boedeker C."/>
            <person name="Pinto D."/>
            <person name="Vollmers J."/>
            <person name="Rivas-Marin E."/>
            <person name="Kohn T."/>
            <person name="Peeters S.H."/>
            <person name="Heuer A."/>
            <person name="Rast P."/>
            <person name="Oberbeckmann S."/>
            <person name="Bunk B."/>
            <person name="Jeske O."/>
            <person name="Meyerdierks A."/>
            <person name="Storesund J.E."/>
            <person name="Kallscheuer N."/>
            <person name="Luecker S."/>
            <person name="Lage O.M."/>
            <person name="Pohl T."/>
            <person name="Merkel B.J."/>
            <person name="Hornburger P."/>
            <person name="Mueller R.-W."/>
            <person name="Bruemmer F."/>
            <person name="Labrenz M."/>
            <person name="Spormann A.M."/>
            <person name="Op Den Camp H."/>
            <person name="Overmann J."/>
            <person name="Amann R."/>
            <person name="Jetten M.S.M."/>
            <person name="Mascher T."/>
            <person name="Medema M.H."/>
            <person name="Devos D.P."/>
            <person name="Kaster A.-K."/>
            <person name="Ovreas L."/>
            <person name="Rohde M."/>
            <person name="Galperin M.Y."/>
            <person name="Jogler C."/>
        </authorList>
    </citation>
    <scope>NUCLEOTIDE SEQUENCE [LARGE SCALE GENOMIC DNA]</scope>
    <source>
        <strain evidence="16 17">Pan14r</strain>
    </source>
</reference>
<evidence type="ECO:0000256" key="7">
    <source>
        <dbReference type="ARBA" id="ARBA00038429"/>
    </source>
</evidence>
<evidence type="ECO:0000256" key="5">
    <source>
        <dbReference type="ARBA" id="ARBA00022801"/>
    </source>
</evidence>
<keyword evidence="17" id="KW-1185">Reference proteome</keyword>
<feature type="signal peptide" evidence="11">
    <location>
        <begin position="1"/>
        <end position="36"/>
    </location>
</feature>
<dbReference type="InterPro" id="IPR013783">
    <property type="entry name" value="Ig-like_fold"/>
</dbReference>
<dbReference type="SUPFAM" id="SSF49303">
    <property type="entry name" value="beta-Galactosidase/glucuronidase domain"/>
    <property type="match status" value="2"/>
</dbReference>
<dbReference type="InterPro" id="IPR006102">
    <property type="entry name" value="Ig-like_GH2"/>
</dbReference>
<dbReference type="GO" id="GO:0004567">
    <property type="term" value="F:beta-mannosidase activity"/>
    <property type="evidence" value="ECO:0007669"/>
    <property type="project" value="UniProtKB-EC"/>
</dbReference>
<evidence type="ECO:0000256" key="1">
    <source>
        <dbReference type="ARBA" id="ARBA00000829"/>
    </source>
</evidence>
<evidence type="ECO:0000259" key="13">
    <source>
        <dbReference type="Pfam" id="PF02836"/>
    </source>
</evidence>
<feature type="domain" description="Mannosidase Ig/CBM-like" evidence="14">
    <location>
        <begin position="710"/>
        <end position="791"/>
    </location>
</feature>
<dbReference type="InterPro" id="IPR017853">
    <property type="entry name" value="GH"/>
</dbReference>
<keyword evidence="5 16" id="KW-0378">Hydrolase</keyword>
<feature type="domain" description="Beta-mannosidase-like galactose-binding" evidence="15">
    <location>
        <begin position="83"/>
        <end position="206"/>
    </location>
</feature>
<organism evidence="16 17">
    <name type="scientific">Crateriforma conspicua</name>
    <dbReference type="NCBI Taxonomy" id="2527996"/>
    <lineage>
        <taxon>Bacteria</taxon>
        <taxon>Pseudomonadati</taxon>
        <taxon>Planctomycetota</taxon>
        <taxon>Planctomycetia</taxon>
        <taxon>Planctomycetales</taxon>
        <taxon>Planctomycetaceae</taxon>
        <taxon>Crateriforma</taxon>
    </lineage>
</organism>
<dbReference type="InterPro" id="IPR054593">
    <property type="entry name" value="Beta-mannosidase-like_N2"/>
</dbReference>
<dbReference type="PANTHER" id="PTHR43730:SF1">
    <property type="entry name" value="BETA-MANNOSIDASE"/>
    <property type="match status" value="1"/>
</dbReference>
<evidence type="ECO:0000256" key="2">
    <source>
        <dbReference type="ARBA" id="ARBA00004740"/>
    </source>
</evidence>
<dbReference type="InterPro" id="IPR036156">
    <property type="entry name" value="Beta-gal/glucu_dom_sf"/>
</dbReference>
<dbReference type="RefSeq" id="WP_146439090.1">
    <property type="nucleotide sequence ID" value="NZ_SJPL01000001.1"/>
</dbReference>
<proteinExistence type="inferred from homology"/>
<dbReference type="InterPro" id="IPR006103">
    <property type="entry name" value="Glyco_hydro_2_cat"/>
</dbReference>
<accession>A0A5C5Y6K2</accession>
<dbReference type="InterPro" id="IPR050887">
    <property type="entry name" value="Beta-mannosidase_GH2"/>
</dbReference>
<comment type="catalytic activity">
    <reaction evidence="1">
        <text>Hydrolysis of terminal, non-reducing beta-D-mannose residues in beta-D-mannosides.</text>
        <dbReference type="EC" id="3.2.1.25"/>
    </reaction>
</comment>
<evidence type="ECO:0000256" key="9">
    <source>
        <dbReference type="ARBA" id="ARBA00041614"/>
    </source>
</evidence>
<dbReference type="GO" id="GO:0006516">
    <property type="term" value="P:glycoprotein catabolic process"/>
    <property type="evidence" value="ECO:0007669"/>
    <property type="project" value="TreeGrafter"/>
</dbReference>
<comment type="pathway">
    <text evidence="2">Glycan metabolism; N-glycan degradation.</text>
</comment>
<evidence type="ECO:0000313" key="17">
    <source>
        <dbReference type="Proteomes" id="UP000317238"/>
    </source>
</evidence>